<evidence type="ECO:0000313" key="11">
    <source>
        <dbReference type="Proteomes" id="UP000504632"/>
    </source>
</evidence>
<dbReference type="Gene3D" id="1.20.120.1760">
    <property type="match status" value="1"/>
</dbReference>
<keyword evidence="8" id="KW-0594">Phospholipid biosynthesis</keyword>
<evidence type="ECO:0000256" key="7">
    <source>
        <dbReference type="ARBA" id="ARBA00023136"/>
    </source>
</evidence>
<keyword evidence="4" id="KW-0812">Transmembrane</keyword>
<keyword evidence="9" id="KW-1208">Phospholipid metabolism</keyword>
<dbReference type="GO" id="GO:0016780">
    <property type="term" value="F:phosphotransferase activity, for other substituted phosphate groups"/>
    <property type="evidence" value="ECO:0007669"/>
    <property type="project" value="InterPro"/>
</dbReference>
<dbReference type="GeneID" id="115815152"/>
<dbReference type="InterPro" id="IPR048254">
    <property type="entry name" value="CDP_ALCOHOL_P_TRANSF_CS"/>
</dbReference>
<comment type="similarity">
    <text evidence="10">Belongs to the CDP-alcohol phosphatidyltransferase class-I family.</text>
</comment>
<keyword evidence="2" id="KW-0444">Lipid biosynthesis</keyword>
<dbReference type="PROSITE" id="PS00379">
    <property type="entry name" value="CDP_ALCOHOL_P_TRANSF"/>
    <property type="match status" value="1"/>
</dbReference>
<keyword evidence="11" id="KW-1185">Reference proteome</keyword>
<organism evidence="11 12">
    <name type="scientific">Chanos chanos</name>
    <name type="common">Milkfish</name>
    <name type="synonym">Mugil chanos</name>
    <dbReference type="NCBI Taxonomy" id="29144"/>
    <lineage>
        <taxon>Eukaryota</taxon>
        <taxon>Metazoa</taxon>
        <taxon>Chordata</taxon>
        <taxon>Craniata</taxon>
        <taxon>Vertebrata</taxon>
        <taxon>Euteleostomi</taxon>
        <taxon>Actinopterygii</taxon>
        <taxon>Neopterygii</taxon>
        <taxon>Teleostei</taxon>
        <taxon>Ostariophysi</taxon>
        <taxon>Gonorynchiformes</taxon>
        <taxon>Chanidae</taxon>
        <taxon>Chanos</taxon>
    </lineage>
</organism>
<evidence type="ECO:0000256" key="6">
    <source>
        <dbReference type="ARBA" id="ARBA00023098"/>
    </source>
</evidence>
<keyword evidence="7" id="KW-0472">Membrane</keyword>
<dbReference type="Pfam" id="PF01066">
    <property type="entry name" value="CDP-OH_P_transf"/>
    <property type="match status" value="1"/>
</dbReference>
<dbReference type="Proteomes" id="UP000504632">
    <property type="component" value="Chromosome 6"/>
</dbReference>
<evidence type="ECO:0000256" key="10">
    <source>
        <dbReference type="RuleBase" id="RU003750"/>
    </source>
</evidence>
<evidence type="ECO:0000256" key="5">
    <source>
        <dbReference type="ARBA" id="ARBA00022989"/>
    </source>
</evidence>
<dbReference type="InParanoid" id="A0A6J2VPH3"/>
<name>A0A6J2VPH3_CHACN</name>
<dbReference type="GO" id="GO:0016020">
    <property type="term" value="C:membrane"/>
    <property type="evidence" value="ECO:0007669"/>
    <property type="project" value="UniProtKB-SubCell"/>
</dbReference>
<dbReference type="InterPro" id="IPR000462">
    <property type="entry name" value="CDP-OH_P_trans"/>
</dbReference>
<reference evidence="12" key="1">
    <citation type="submission" date="2025-08" db="UniProtKB">
        <authorList>
            <consortium name="RefSeq"/>
        </authorList>
    </citation>
    <scope>IDENTIFICATION</scope>
</reference>
<proteinExistence type="inferred from homology"/>
<evidence type="ECO:0000256" key="2">
    <source>
        <dbReference type="ARBA" id="ARBA00022516"/>
    </source>
</evidence>
<dbReference type="InterPro" id="IPR043130">
    <property type="entry name" value="CDP-OH_PTrfase_TM_dom"/>
</dbReference>
<evidence type="ECO:0000256" key="4">
    <source>
        <dbReference type="ARBA" id="ARBA00022692"/>
    </source>
</evidence>
<dbReference type="OrthoDB" id="10251079at2759"/>
<keyword evidence="3 10" id="KW-0808">Transferase</keyword>
<dbReference type="AlphaFoldDB" id="A0A6J2VPH3"/>
<dbReference type="RefSeq" id="XP_030633977.1">
    <property type="nucleotide sequence ID" value="XM_030778117.1"/>
</dbReference>
<evidence type="ECO:0000256" key="9">
    <source>
        <dbReference type="ARBA" id="ARBA00023264"/>
    </source>
</evidence>
<evidence type="ECO:0000313" key="12">
    <source>
        <dbReference type="RefSeq" id="XP_030633977.1"/>
    </source>
</evidence>
<dbReference type="PANTHER" id="PTHR15362">
    <property type="entry name" value="PHOSPHATIDYLINOSITOL SYNTHASE"/>
    <property type="match status" value="1"/>
</dbReference>
<keyword evidence="5" id="KW-1133">Transmembrane helix</keyword>
<accession>A0A6J2VPH3</accession>
<dbReference type="PANTHER" id="PTHR15362:SF13">
    <property type="entry name" value="SI:CH1073-145M9.1"/>
    <property type="match status" value="1"/>
</dbReference>
<gene>
    <name evidence="12" type="primary">LOC115815152</name>
</gene>
<evidence type="ECO:0000256" key="1">
    <source>
        <dbReference type="ARBA" id="ARBA00004141"/>
    </source>
</evidence>
<dbReference type="GO" id="GO:0008654">
    <property type="term" value="P:phospholipid biosynthetic process"/>
    <property type="evidence" value="ECO:0007669"/>
    <property type="project" value="UniProtKB-KW"/>
</dbReference>
<protein>
    <submittedName>
        <fullName evidence="12">CDP-diacylglycerol--inositol 3-phosphatidyltransferase</fullName>
    </submittedName>
</protein>
<evidence type="ECO:0000256" key="8">
    <source>
        <dbReference type="ARBA" id="ARBA00023209"/>
    </source>
</evidence>
<comment type="subcellular location">
    <subcellularLocation>
        <location evidence="1">Membrane</location>
        <topology evidence="1">Multi-pass membrane protein</topology>
    </subcellularLocation>
</comment>
<evidence type="ECO:0000256" key="3">
    <source>
        <dbReference type="ARBA" id="ARBA00022679"/>
    </source>
</evidence>
<sequence length="156" mass="17818">MGLHILMYIPNIIGYIRILLVLSAWSAFNSPEIFVPVYFISVILDGVDGWIARQLKQTSRFGAWLDVVVDNFGRSMLWNMLFDWGWLVASVEWCVFVCNHNARGAQWKSSFTESPVWSLGILVLAAGRLLCLSVEMWCIVNHVRYLTSSEDAEKND</sequence>
<keyword evidence="6" id="KW-0443">Lipid metabolism</keyword>